<feature type="region of interest" description="Disordered" evidence="2">
    <location>
        <begin position="303"/>
        <end position="336"/>
    </location>
</feature>
<accession>A0A0L0HKA4</accession>
<gene>
    <name evidence="3" type="ORF">SPPG_03265</name>
</gene>
<evidence type="ECO:0000313" key="3">
    <source>
        <dbReference type="EMBL" id="KND01463.1"/>
    </source>
</evidence>
<feature type="region of interest" description="Disordered" evidence="2">
    <location>
        <begin position="649"/>
        <end position="683"/>
    </location>
</feature>
<dbReference type="GeneID" id="27686796"/>
<dbReference type="RefSeq" id="XP_016609502.1">
    <property type="nucleotide sequence ID" value="XM_016751540.1"/>
</dbReference>
<feature type="compositionally biased region" description="Polar residues" evidence="2">
    <location>
        <begin position="157"/>
        <end position="170"/>
    </location>
</feature>
<dbReference type="InParanoid" id="A0A0L0HKA4"/>
<feature type="compositionally biased region" description="Basic and acidic residues" evidence="2">
    <location>
        <begin position="1523"/>
        <end position="1539"/>
    </location>
</feature>
<feature type="region of interest" description="Disordered" evidence="2">
    <location>
        <begin position="1107"/>
        <end position="1166"/>
    </location>
</feature>
<sequence>MVGSRQNLAGPATTLSGPPHFPIDTLERSLKNATELLYRARAHQRETVSATTGPSSFPIQDEIGLYVRHEKQASARNVNEVDARRMQTHTNSPSVRVVTELIGQTPQASKISNKEVGASSLLQASIEQFRKHLSEQVVLTDDTIRSDKESVQEHDTSQSADPDTIPQSAPTDDIIRSEKERVQEHDTSQSAHPDTIPQSADVLISTIPSFNWKDALVLMNELKVQLGALNHDFREFLNGIRMSDHNLDPPPEMGTGAKREKQSTVVSAAESRKMHLLERIEDALHDFAQMKTRMGWSQLDDVAATRASGQESVQEPDTSHSAHPDTIPQSADVPVSTIPSSNWKDALVLMNELKMQLGALHRDFREFLNGTHISDHNLDPPPEMGTGAKQNTVTSQPGVAASHKTQFLERIEDALYDFAQMKRRMGWSPLDDVAATRASGKQVVRPSSDSSPTSDLLADQQDLEANGKSKRMHTSVAFGENSSSKRLRASPTQTFSYSGVTKALREIREKTSLVMGNMVESEVSSTSLRPTYFNFSDLLDEDSFSDVFNHDRIKAVVTRKIEELAIPELSGAGRSRQILSETYPRPMVNVPILQPKHRQPTNVKIFDKTANRKTSAPVKRPLYEPTKPRTKTQENVVLRARKNEGKLRPAQENLPPKRSLVSFPPSQREMASTSDPAFSGNKRVVTPQDITTGREILARHGSAQRPLNLLNVRVPNSPVFLRPTSIRPPNAAFTAKSREMTPPRPSQPTVLKQSAPQITPINFPSISEINGMSNFCSISHPPPTNHCDLTVDDDLAGRSPSGVELSHSRSPSIVSPKKTIGVQYVTPPKDVSIQYQTPEGTSPSSSLMNVRMPTVAETRRAMRKIVKEELTHRKEEALRGYRSAATSPPPSGRLGTFEQKLAEWVQAEVLTLAAKPIPARPLPSRQDAQTMAELQQPASLPNTLYAAEKIADKILQEVISAEGRNVAFQTVIDVMESRVTAATQQQLKQQQQQQQDSKAEGNRDSLTPRNTESSESLAVLNELKLLRKAAEEDKRNSINEDEQWRRQQEERLRAMEQQINKVQASPIRRRDRVESAPLLLPSVPKVQVHVPAAHEVRKMDEAYSRAKLEAEEERRKRRMETEEHRRRRRLEEEEERIKLEQLRQERRADEARKELDRRKRQLEEEERLHEEKLLEIDRLHREKLQEMERIAEAERKKREQDLEDRLHREKLDAIERSAEENRKKLERVLEEKLSQERKEQEEKRAAEEEERRRGVQFDELRLKAFLDNEEQKRNWPEGEIVQRVNLAAEEALRKIKLEKEDFQRRQKLAIEETERKRKLEEEEEFQRRQQFAREEAERKQKLEEEQQPLNEERKLLQQALHESANNMQRGEEKVGQNTEPAGSGVERQEITKAEQSTKAVQTFGFQEDIATSKRPTQRQQLHPVESSRKEIAVVASSDTSSVGLTTLSLMLSEGEVRTQLFSEGEVAHPISQRFFRTARALSGDEESEGSSTSRDALSFVSLPGQIPPIPISMRSTRIQEGHNMEPRRLPNQRFNRDGDISSGELTQSLQSDLVPNPAAIEVLSYPRTLPQGREKSIQVSDGELSASEGELQSQTDRWEPRSVMSKGEIGATDAVETLHTSFGENLPSRKSVSLIRDVPSGGDQSTSDVDYGSPAVSHTDIQGYRRSKLPVPATSPATKLRK</sequence>
<reference evidence="3 4" key="1">
    <citation type="submission" date="2009-08" db="EMBL/GenBank/DDBJ databases">
        <title>The Genome Sequence of Spizellomyces punctatus strain DAOM BR117.</title>
        <authorList>
            <consortium name="The Broad Institute Genome Sequencing Platform"/>
            <person name="Russ C."/>
            <person name="Cuomo C."/>
            <person name="Shea T."/>
            <person name="Young S.K."/>
            <person name="Zeng Q."/>
            <person name="Koehrsen M."/>
            <person name="Haas B."/>
            <person name="Borodovsky M."/>
            <person name="Guigo R."/>
            <person name="Alvarado L."/>
            <person name="Berlin A."/>
            <person name="Bochicchio J."/>
            <person name="Borenstein D."/>
            <person name="Chapman S."/>
            <person name="Chen Z."/>
            <person name="Engels R."/>
            <person name="Freedman E."/>
            <person name="Gellesch M."/>
            <person name="Goldberg J."/>
            <person name="Griggs A."/>
            <person name="Gujja S."/>
            <person name="Heiman D."/>
            <person name="Hepburn T."/>
            <person name="Howarth C."/>
            <person name="Jen D."/>
            <person name="Larson L."/>
            <person name="Lewis B."/>
            <person name="Mehta T."/>
            <person name="Park D."/>
            <person name="Pearson M."/>
            <person name="Roberts A."/>
            <person name="Saif S."/>
            <person name="Shenoy N."/>
            <person name="Sisk P."/>
            <person name="Stolte C."/>
            <person name="Sykes S."/>
            <person name="Thomson T."/>
            <person name="Walk T."/>
            <person name="White J."/>
            <person name="Yandava C."/>
            <person name="Burger G."/>
            <person name="Gray M.W."/>
            <person name="Holland P.W.H."/>
            <person name="King N."/>
            <person name="Lang F.B.F."/>
            <person name="Roger A.J."/>
            <person name="Ruiz-Trillo I."/>
            <person name="Lander E."/>
            <person name="Nusbaum C."/>
        </authorList>
    </citation>
    <scope>NUCLEOTIDE SEQUENCE [LARGE SCALE GENOMIC DNA]</scope>
    <source>
        <strain evidence="3 4">DAOM BR117</strain>
    </source>
</reference>
<evidence type="ECO:0000313" key="4">
    <source>
        <dbReference type="Proteomes" id="UP000053201"/>
    </source>
</evidence>
<feature type="region of interest" description="Disordered" evidence="2">
    <location>
        <begin position="1620"/>
        <end position="1682"/>
    </location>
</feature>
<keyword evidence="4" id="KW-1185">Reference proteome</keyword>
<evidence type="ECO:0000256" key="1">
    <source>
        <dbReference type="SAM" id="Coils"/>
    </source>
</evidence>
<evidence type="ECO:0000256" key="2">
    <source>
        <dbReference type="SAM" id="MobiDB-lite"/>
    </source>
</evidence>
<feature type="compositionally biased region" description="Polar residues" evidence="2">
    <location>
        <begin position="1620"/>
        <end position="1631"/>
    </location>
</feature>
<feature type="region of interest" description="Disordered" evidence="2">
    <location>
        <begin position="1"/>
        <end position="23"/>
    </location>
</feature>
<feature type="compositionally biased region" description="Basic and acidic residues" evidence="2">
    <location>
        <begin position="144"/>
        <end position="156"/>
    </location>
</feature>
<feature type="region of interest" description="Disordered" evidence="2">
    <location>
        <begin position="1310"/>
        <end position="1437"/>
    </location>
</feature>
<feature type="region of interest" description="Disordered" evidence="2">
    <location>
        <begin position="734"/>
        <end position="753"/>
    </location>
</feature>
<feature type="compositionally biased region" description="Polar residues" evidence="2">
    <location>
        <begin position="480"/>
        <end position="490"/>
    </location>
</feature>
<feature type="region of interest" description="Disordered" evidence="2">
    <location>
        <begin position="1573"/>
        <end position="1597"/>
    </location>
</feature>
<dbReference type="Proteomes" id="UP000053201">
    <property type="component" value="Unassembled WGS sequence"/>
</dbReference>
<feature type="compositionally biased region" description="Polar residues" evidence="2">
    <location>
        <begin position="1004"/>
        <end position="1016"/>
    </location>
</feature>
<feature type="region of interest" description="Disordered" evidence="2">
    <location>
        <begin position="465"/>
        <end position="490"/>
    </location>
</feature>
<dbReference type="OrthoDB" id="2163601at2759"/>
<dbReference type="STRING" id="645134.A0A0L0HKA4"/>
<feature type="compositionally biased region" description="Polar residues" evidence="2">
    <location>
        <begin position="307"/>
        <end position="316"/>
    </location>
</feature>
<feature type="compositionally biased region" description="Low complexity" evidence="2">
    <location>
        <begin position="984"/>
        <end position="995"/>
    </location>
</feature>
<feature type="compositionally biased region" description="Basic and acidic residues" evidence="2">
    <location>
        <begin position="1107"/>
        <end position="1157"/>
    </location>
</feature>
<organism evidence="3 4">
    <name type="scientific">Spizellomyces punctatus (strain DAOM BR117)</name>
    <dbReference type="NCBI Taxonomy" id="645134"/>
    <lineage>
        <taxon>Eukaryota</taxon>
        <taxon>Fungi</taxon>
        <taxon>Fungi incertae sedis</taxon>
        <taxon>Chytridiomycota</taxon>
        <taxon>Chytridiomycota incertae sedis</taxon>
        <taxon>Chytridiomycetes</taxon>
        <taxon>Spizellomycetales</taxon>
        <taxon>Spizellomycetaceae</taxon>
        <taxon>Spizellomyces</taxon>
    </lineage>
</organism>
<dbReference type="EMBL" id="KQ257454">
    <property type="protein sequence ID" value="KND01463.1"/>
    <property type="molecule type" value="Genomic_DNA"/>
</dbReference>
<protein>
    <submittedName>
        <fullName evidence="3">Uncharacterized protein</fullName>
    </submittedName>
</protein>
<feature type="coiled-coil region" evidence="1">
    <location>
        <begin position="1020"/>
        <end position="1065"/>
    </location>
</feature>
<name>A0A0L0HKA4_SPIPD</name>
<feature type="region of interest" description="Disordered" evidence="2">
    <location>
        <begin position="983"/>
        <end position="1018"/>
    </location>
</feature>
<feature type="region of interest" description="Disordered" evidence="2">
    <location>
        <begin position="1232"/>
        <end position="1253"/>
    </location>
</feature>
<proteinExistence type="predicted"/>
<dbReference type="OMA" id="YAVRIVI"/>
<feature type="compositionally biased region" description="Basic and acidic residues" evidence="2">
    <location>
        <begin position="1310"/>
        <end position="1355"/>
    </location>
</feature>
<dbReference type="VEuPathDB" id="FungiDB:SPPG_03265"/>
<keyword evidence="1" id="KW-0175">Coiled coil</keyword>
<feature type="compositionally biased region" description="Polar residues" evidence="2">
    <location>
        <begin position="1393"/>
        <end position="1404"/>
    </location>
</feature>
<feature type="region of interest" description="Disordered" evidence="2">
    <location>
        <begin position="144"/>
        <end position="170"/>
    </location>
</feature>
<feature type="region of interest" description="Disordered" evidence="2">
    <location>
        <begin position="1523"/>
        <end position="1543"/>
    </location>
</feature>